<evidence type="ECO:0000259" key="11">
    <source>
        <dbReference type="PROSITE" id="PS50110"/>
    </source>
</evidence>
<keyword evidence="7 9" id="KW-0539">Nucleus</keyword>
<feature type="domain" description="Response regulatory" evidence="11">
    <location>
        <begin position="59"/>
        <end position="177"/>
    </location>
</feature>
<dbReference type="Gene3D" id="3.40.50.2300">
    <property type="match status" value="1"/>
</dbReference>
<evidence type="ECO:0000256" key="5">
    <source>
        <dbReference type="ARBA" id="ARBA00023108"/>
    </source>
</evidence>
<evidence type="ECO:0000256" key="2">
    <source>
        <dbReference type="ARBA" id="ARBA00010330"/>
    </source>
</evidence>
<feature type="compositionally biased region" description="Basic and acidic residues" evidence="10">
    <location>
        <begin position="251"/>
        <end position="268"/>
    </location>
</feature>
<evidence type="ECO:0000256" key="8">
    <source>
        <dbReference type="PROSITE-ProRule" id="PRU00169"/>
    </source>
</evidence>
<dbReference type="InterPro" id="IPR010402">
    <property type="entry name" value="CCT_domain"/>
</dbReference>
<comment type="caution">
    <text evidence="13">The sequence shown here is derived from an EMBL/GenBank/DDBJ whole genome shotgun (WGS) entry which is preliminary data.</text>
</comment>
<dbReference type="PROSITE" id="PS50110">
    <property type="entry name" value="RESPONSE_REGULATORY"/>
    <property type="match status" value="1"/>
</dbReference>
<dbReference type="InterPro" id="IPR011006">
    <property type="entry name" value="CheY-like_superfamily"/>
</dbReference>
<dbReference type="EMBL" id="JAWXYG010000003">
    <property type="protein sequence ID" value="KAK4277646.1"/>
    <property type="molecule type" value="Genomic_DNA"/>
</dbReference>
<evidence type="ECO:0000313" key="14">
    <source>
        <dbReference type="Proteomes" id="UP001293593"/>
    </source>
</evidence>
<sequence length="666" mass="74266">MGEIMLSTGKVLEATEVGAENHKHRATAEEEEGVTESKDEELNNGLMRWKNFLPKMTLRVLLAEADDSTRQIIAALLRKCSYRVAAVADGLKAWEILKGRPHNVDLILTEVDLPSISGYSLLTLITEHEVCKNIPVIMMSSQDSINTVYKCMLRGAADYLVKPLRKNELRNLWQHVWRRQSSTSGVNGLEDESVAQLKAEATAENNAPDNHSSGDAACIQRNKELIEKGSDAQSSCGAKPDLEAESAPTDHVYESSQRKRVEPCPRETKMQEVEMSIQVGQTLTVHDNHPGGLTVEIRKNGGETNSAYGKDGDQDHFRTPDGSREAYDNHNVQITSSKEAIDLIGAFQNHPNNCHRSSSVNCTGTFDFSPQLDLSLRRSHPSSFENAIKERHALMHSSGSAFRRYANRQTQAPPAESINCCDQQRENRTNCENNISNIVGYNSDISMPNLQGSIGSSAAPQLKESELTTSPSQCRLSHPIPVKAVRYDNPCTAYASVLPPMLCTRSGPASTLLNPDSMPHREPTFQVNGFYQSNTRESSSDQLYEPQAQNGNNTTNHIVYMQEGNLEHVEDRRRHISPTTGQSACINSNADQVAIARAASESMTEDLTNYTSSHRSIQREAALNKFRLKRKERCFEKKVRYESRKKLAEQRPRVKGQFVRQVQQDS</sequence>
<feature type="region of interest" description="Disordered" evidence="10">
    <location>
        <begin position="645"/>
        <end position="666"/>
    </location>
</feature>
<evidence type="ECO:0008006" key="15">
    <source>
        <dbReference type="Google" id="ProtNLM"/>
    </source>
</evidence>
<reference evidence="13" key="1">
    <citation type="submission" date="2023-10" db="EMBL/GenBank/DDBJ databases">
        <title>Chromosome-level genome of the transformable northern wattle, Acacia crassicarpa.</title>
        <authorList>
            <person name="Massaro I."/>
            <person name="Sinha N.R."/>
            <person name="Poethig S."/>
            <person name="Leichty A.R."/>
        </authorList>
    </citation>
    <scope>NUCLEOTIDE SEQUENCE</scope>
    <source>
        <strain evidence="13">Acra3RX</strain>
        <tissue evidence="13">Leaf</tissue>
    </source>
</reference>
<evidence type="ECO:0000313" key="13">
    <source>
        <dbReference type="EMBL" id="KAK4277646.1"/>
    </source>
</evidence>
<keyword evidence="4" id="KW-0805">Transcription regulation</keyword>
<evidence type="ECO:0000256" key="9">
    <source>
        <dbReference type="PROSITE-ProRule" id="PRU00357"/>
    </source>
</evidence>
<dbReference type="InterPro" id="IPR045279">
    <property type="entry name" value="ARR-like"/>
</dbReference>
<evidence type="ECO:0000256" key="6">
    <source>
        <dbReference type="ARBA" id="ARBA00023163"/>
    </source>
</evidence>
<dbReference type="GO" id="GO:0005634">
    <property type="term" value="C:nucleus"/>
    <property type="evidence" value="ECO:0007669"/>
    <property type="project" value="UniProtKB-SubCell"/>
</dbReference>
<organism evidence="13 14">
    <name type="scientific">Acacia crassicarpa</name>
    <name type="common">northern wattle</name>
    <dbReference type="NCBI Taxonomy" id="499986"/>
    <lineage>
        <taxon>Eukaryota</taxon>
        <taxon>Viridiplantae</taxon>
        <taxon>Streptophyta</taxon>
        <taxon>Embryophyta</taxon>
        <taxon>Tracheophyta</taxon>
        <taxon>Spermatophyta</taxon>
        <taxon>Magnoliopsida</taxon>
        <taxon>eudicotyledons</taxon>
        <taxon>Gunneridae</taxon>
        <taxon>Pentapetalae</taxon>
        <taxon>rosids</taxon>
        <taxon>fabids</taxon>
        <taxon>Fabales</taxon>
        <taxon>Fabaceae</taxon>
        <taxon>Caesalpinioideae</taxon>
        <taxon>mimosoid clade</taxon>
        <taxon>Acacieae</taxon>
        <taxon>Acacia</taxon>
    </lineage>
</organism>
<feature type="domain" description="CCT" evidence="12">
    <location>
        <begin position="619"/>
        <end position="661"/>
    </location>
</feature>
<dbReference type="Pfam" id="PF06203">
    <property type="entry name" value="CCT"/>
    <property type="match status" value="1"/>
</dbReference>
<dbReference type="PANTHER" id="PTHR43874">
    <property type="entry name" value="TWO-COMPONENT RESPONSE REGULATOR"/>
    <property type="match status" value="1"/>
</dbReference>
<name>A0AAE1MVM6_9FABA</name>
<dbReference type="Proteomes" id="UP001293593">
    <property type="component" value="Unassembled WGS sequence"/>
</dbReference>
<dbReference type="CDD" id="cd17582">
    <property type="entry name" value="psREC_PRR"/>
    <property type="match status" value="1"/>
</dbReference>
<evidence type="ECO:0000256" key="4">
    <source>
        <dbReference type="ARBA" id="ARBA00023015"/>
    </source>
</evidence>
<dbReference type="GO" id="GO:0000160">
    <property type="term" value="P:phosphorelay signal transduction system"/>
    <property type="evidence" value="ECO:0007669"/>
    <property type="project" value="UniProtKB-KW"/>
</dbReference>
<keyword evidence="14" id="KW-1185">Reference proteome</keyword>
<gene>
    <name evidence="13" type="ORF">QN277_015610</name>
</gene>
<feature type="region of interest" description="Disordered" evidence="10">
    <location>
        <begin position="16"/>
        <end position="40"/>
    </location>
</feature>
<keyword evidence="6" id="KW-0804">Transcription</keyword>
<dbReference type="GO" id="GO:0009736">
    <property type="term" value="P:cytokinin-activated signaling pathway"/>
    <property type="evidence" value="ECO:0007669"/>
    <property type="project" value="InterPro"/>
</dbReference>
<dbReference type="PROSITE" id="PS51017">
    <property type="entry name" value="CCT"/>
    <property type="match status" value="1"/>
</dbReference>
<evidence type="ECO:0000256" key="3">
    <source>
        <dbReference type="ARBA" id="ARBA00023012"/>
    </source>
</evidence>
<dbReference type="SUPFAM" id="SSF52172">
    <property type="entry name" value="CheY-like"/>
    <property type="match status" value="1"/>
</dbReference>
<keyword evidence="5" id="KW-0090">Biological rhythms</keyword>
<evidence type="ECO:0000256" key="1">
    <source>
        <dbReference type="ARBA" id="ARBA00004123"/>
    </source>
</evidence>
<evidence type="ECO:0000259" key="12">
    <source>
        <dbReference type="PROSITE" id="PS51017"/>
    </source>
</evidence>
<dbReference type="AlphaFoldDB" id="A0AAE1MVM6"/>
<evidence type="ECO:0000256" key="7">
    <source>
        <dbReference type="ARBA" id="ARBA00023242"/>
    </source>
</evidence>
<accession>A0AAE1MVM6</accession>
<dbReference type="Pfam" id="PF00072">
    <property type="entry name" value="Response_reg"/>
    <property type="match status" value="1"/>
</dbReference>
<comment type="subcellular location">
    <subcellularLocation>
        <location evidence="1 9">Nucleus</location>
    </subcellularLocation>
</comment>
<keyword evidence="3" id="KW-0902">Two-component regulatory system</keyword>
<proteinExistence type="inferred from homology"/>
<feature type="region of interest" description="Disordered" evidence="10">
    <location>
        <begin position="229"/>
        <end position="268"/>
    </location>
</feature>
<dbReference type="SMART" id="SM00448">
    <property type="entry name" value="REC"/>
    <property type="match status" value="1"/>
</dbReference>
<protein>
    <recommendedName>
        <fullName evidence="15">Two-component response regulator-like APRR5</fullName>
    </recommendedName>
</protein>
<comment type="similarity">
    <text evidence="2">Belongs to the ARR-like family.</text>
</comment>
<dbReference type="PANTHER" id="PTHR43874:SF95">
    <property type="entry name" value="TWO-COMPONENT RESPONSE REGULATOR-LIKE APRR5"/>
    <property type="match status" value="1"/>
</dbReference>
<evidence type="ECO:0000256" key="10">
    <source>
        <dbReference type="SAM" id="MobiDB-lite"/>
    </source>
</evidence>
<dbReference type="GO" id="GO:0048511">
    <property type="term" value="P:rhythmic process"/>
    <property type="evidence" value="ECO:0007669"/>
    <property type="project" value="UniProtKB-KW"/>
</dbReference>
<comment type="caution">
    <text evidence="8">Lacks conserved residue(s) required for the propagation of feature annotation.</text>
</comment>
<dbReference type="InterPro" id="IPR001789">
    <property type="entry name" value="Sig_transdc_resp-reg_receiver"/>
</dbReference>